<dbReference type="SUPFAM" id="SSF81301">
    <property type="entry name" value="Nucleotidyltransferase"/>
    <property type="match status" value="1"/>
</dbReference>
<organism evidence="2">
    <name type="scientific">hydrothermal vent metagenome</name>
    <dbReference type="NCBI Taxonomy" id="652676"/>
    <lineage>
        <taxon>unclassified sequences</taxon>
        <taxon>metagenomes</taxon>
        <taxon>ecological metagenomes</taxon>
    </lineage>
</organism>
<evidence type="ECO:0000256" key="1">
    <source>
        <dbReference type="ARBA" id="ARBA00010574"/>
    </source>
</evidence>
<dbReference type="InterPro" id="IPR043519">
    <property type="entry name" value="NT_sf"/>
</dbReference>
<proteinExistence type="inferred from homology"/>
<dbReference type="HAMAP" id="MF_01477">
    <property type="entry name" value="Iojap_RsfS"/>
    <property type="match status" value="1"/>
</dbReference>
<gene>
    <name evidence="2" type="ORF">MNBD_GAMMA16-1057</name>
</gene>
<accession>A0A3B0ZB59</accession>
<dbReference type="GO" id="GO:0090071">
    <property type="term" value="P:negative regulation of ribosome biogenesis"/>
    <property type="evidence" value="ECO:0007669"/>
    <property type="project" value="TreeGrafter"/>
</dbReference>
<sequence>MEIEELNKLVISSLEDFKAENVVLLDVRDRSSITDYMIIASGTSNRHVRSLAEKVVERVKAAGIQPLGIEGKNEGGWVLVDLVDVVVHVMRKEEREFYSLEKLWAV</sequence>
<evidence type="ECO:0000313" key="2">
    <source>
        <dbReference type="EMBL" id="VAW88771.1"/>
    </source>
</evidence>
<dbReference type="EMBL" id="UOFO01000151">
    <property type="protein sequence ID" value="VAW88771.1"/>
    <property type="molecule type" value="Genomic_DNA"/>
</dbReference>
<dbReference type="GO" id="GO:0043023">
    <property type="term" value="F:ribosomal large subunit binding"/>
    <property type="evidence" value="ECO:0007669"/>
    <property type="project" value="TreeGrafter"/>
</dbReference>
<dbReference type="AlphaFoldDB" id="A0A3B0ZB59"/>
<name>A0A3B0ZB59_9ZZZZ</name>
<dbReference type="NCBIfam" id="TIGR00090">
    <property type="entry name" value="rsfS_iojap_ybeB"/>
    <property type="match status" value="1"/>
</dbReference>
<reference evidence="2" key="1">
    <citation type="submission" date="2018-06" db="EMBL/GenBank/DDBJ databases">
        <authorList>
            <person name="Zhirakovskaya E."/>
        </authorList>
    </citation>
    <scope>NUCLEOTIDE SEQUENCE</scope>
</reference>
<protein>
    <submittedName>
        <fullName evidence="2">Ribosomal silencing factor RsfA</fullName>
    </submittedName>
</protein>
<dbReference type="Pfam" id="PF02410">
    <property type="entry name" value="RsfS"/>
    <property type="match status" value="1"/>
</dbReference>
<dbReference type="GO" id="GO:0017148">
    <property type="term" value="P:negative regulation of translation"/>
    <property type="evidence" value="ECO:0007669"/>
    <property type="project" value="TreeGrafter"/>
</dbReference>
<dbReference type="Gene3D" id="3.30.460.10">
    <property type="entry name" value="Beta Polymerase, domain 2"/>
    <property type="match status" value="1"/>
</dbReference>
<dbReference type="InterPro" id="IPR004394">
    <property type="entry name" value="Iojap/RsfS/C7orf30"/>
</dbReference>
<comment type="similarity">
    <text evidence="1">Belongs to the Iojap/RsfS family.</text>
</comment>
<dbReference type="PANTHER" id="PTHR21043">
    <property type="entry name" value="IOJAP SUPERFAMILY ORTHOLOG"/>
    <property type="match status" value="1"/>
</dbReference>
<dbReference type="PANTHER" id="PTHR21043:SF0">
    <property type="entry name" value="MITOCHONDRIAL ASSEMBLY OF RIBOSOMAL LARGE SUBUNIT PROTEIN 1"/>
    <property type="match status" value="1"/>
</dbReference>